<protein>
    <submittedName>
        <fullName evidence="2">Uncharacterized protein</fullName>
    </submittedName>
</protein>
<comment type="caution">
    <text evidence="2">The sequence shown here is derived from an EMBL/GenBank/DDBJ whole genome shotgun (WGS) entry which is preliminary data.</text>
</comment>
<feature type="compositionally biased region" description="Basic and acidic residues" evidence="1">
    <location>
        <begin position="56"/>
        <end position="76"/>
    </location>
</feature>
<proteinExistence type="predicted"/>
<feature type="region of interest" description="Disordered" evidence="1">
    <location>
        <begin position="21"/>
        <end position="112"/>
    </location>
</feature>
<sequence>MSQETSTRIIRRVLRTLRFLQKDGDGEKVEKGEKGRGSREGQPESEESIKGIGKGAVEKSRWEEGREKTLGREKSRGLTLMEGVDKKKLRTRPLEEKGEKGDDVQEEIEIDETHVPQKSADLERVLETDIKVTKILRLFFLRGEDFARKLLGR</sequence>
<dbReference type="AlphaFoldDB" id="A0A822YP74"/>
<accession>A0A822YP74</accession>
<keyword evidence="3" id="KW-1185">Reference proteome</keyword>
<evidence type="ECO:0000313" key="2">
    <source>
        <dbReference type="EMBL" id="DAD31068.1"/>
    </source>
</evidence>
<dbReference type="Proteomes" id="UP000607653">
    <property type="component" value="Unassembled WGS sequence"/>
</dbReference>
<feature type="compositionally biased region" description="Basic and acidic residues" evidence="1">
    <location>
        <begin position="92"/>
        <end position="103"/>
    </location>
</feature>
<gene>
    <name evidence="2" type="ORF">HUJ06_009919</name>
</gene>
<feature type="compositionally biased region" description="Basic and acidic residues" evidence="1">
    <location>
        <begin position="21"/>
        <end position="42"/>
    </location>
</feature>
<name>A0A822YP74_NELNU</name>
<dbReference type="EMBL" id="DUZY01000003">
    <property type="protein sequence ID" value="DAD31068.1"/>
    <property type="molecule type" value="Genomic_DNA"/>
</dbReference>
<reference evidence="2 3" key="1">
    <citation type="journal article" date="2020" name="Mol. Biol. Evol.">
        <title>Distinct Expression and Methylation Patterns for Genes with Different Fates following a Single Whole-Genome Duplication in Flowering Plants.</title>
        <authorList>
            <person name="Shi T."/>
            <person name="Rahmani R.S."/>
            <person name="Gugger P.F."/>
            <person name="Wang M."/>
            <person name="Li H."/>
            <person name="Zhang Y."/>
            <person name="Li Z."/>
            <person name="Wang Q."/>
            <person name="Van de Peer Y."/>
            <person name="Marchal K."/>
            <person name="Chen J."/>
        </authorList>
    </citation>
    <scope>NUCLEOTIDE SEQUENCE [LARGE SCALE GENOMIC DNA]</scope>
    <source>
        <tissue evidence="2">Leaf</tissue>
    </source>
</reference>
<evidence type="ECO:0000313" key="3">
    <source>
        <dbReference type="Proteomes" id="UP000607653"/>
    </source>
</evidence>
<evidence type="ECO:0000256" key="1">
    <source>
        <dbReference type="SAM" id="MobiDB-lite"/>
    </source>
</evidence>
<organism evidence="2 3">
    <name type="scientific">Nelumbo nucifera</name>
    <name type="common">Sacred lotus</name>
    <dbReference type="NCBI Taxonomy" id="4432"/>
    <lineage>
        <taxon>Eukaryota</taxon>
        <taxon>Viridiplantae</taxon>
        <taxon>Streptophyta</taxon>
        <taxon>Embryophyta</taxon>
        <taxon>Tracheophyta</taxon>
        <taxon>Spermatophyta</taxon>
        <taxon>Magnoliopsida</taxon>
        <taxon>Proteales</taxon>
        <taxon>Nelumbonaceae</taxon>
        <taxon>Nelumbo</taxon>
    </lineage>
</organism>